<proteinExistence type="predicted"/>
<dbReference type="RefSeq" id="WP_283827161.1">
    <property type="nucleotide sequence ID" value="NZ_JASDDP010000010.1"/>
</dbReference>
<dbReference type="InterPro" id="IPR051319">
    <property type="entry name" value="Oligoribo/pAp-PDE_c-di-AMP_PDE"/>
</dbReference>
<dbReference type="InterPro" id="IPR014528">
    <property type="entry name" value="GdpP/PdeA"/>
</dbReference>
<evidence type="ECO:0000313" key="4">
    <source>
        <dbReference type="Proteomes" id="UP001224428"/>
    </source>
</evidence>
<dbReference type="Gene3D" id="3.30.70.270">
    <property type="match status" value="1"/>
</dbReference>
<evidence type="ECO:0000259" key="2">
    <source>
        <dbReference type="PROSITE" id="PS50887"/>
    </source>
</evidence>
<dbReference type="Pfam" id="PF24898">
    <property type="entry name" value="GGDEF_GdpP"/>
    <property type="match status" value="1"/>
</dbReference>
<keyword evidence="4" id="KW-1185">Reference proteome</keyword>
<dbReference type="SUPFAM" id="SSF64182">
    <property type="entry name" value="DHH phosphoesterases"/>
    <property type="match status" value="1"/>
</dbReference>
<gene>
    <name evidence="3" type="ORF">QLQ80_00870</name>
</gene>
<evidence type="ECO:0000313" key="3">
    <source>
        <dbReference type="EMBL" id="MDJ1645643.1"/>
    </source>
</evidence>
<feature type="transmembrane region" description="Helical" evidence="1">
    <location>
        <begin position="7"/>
        <end position="28"/>
    </location>
</feature>
<dbReference type="InterPro" id="IPR029787">
    <property type="entry name" value="Nucleotide_cyclase"/>
</dbReference>
<dbReference type="Gene3D" id="3.90.1640.10">
    <property type="entry name" value="inorganic pyrophosphatase (n-terminal core)"/>
    <property type="match status" value="1"/>
</dbReference>
<dbReference type="PIRSF" id="PIRSF026583">
    <property type="entry name" value="YybT"/>
    <property type="match status" value="1"/>
</dbReference>
<feature type="domain" description="GGDEF" evidence="2">
    <location>
        <begin position="178"/>
        <end position="309"/>
    </location>
</feature>
<keyword evidence="1" id="KW-1133">Transmembrane helix</keyword>
<dbReference type="InterPro" id="IPR003156">
    <property type="entry name" value="DHHA1_dom"/>
</dbReference>
<evidence type="ECO:0000256" key="1">
    <source>
        <dbReference type="SAM" id="Phobius"/>
    </source>
</evidence>
<dbReference type="PANTHER" id="PTHR47618:SF2">
    <property type="entry name" value="CYCLIC-DI-AMP PHOSPHODIESTERASE GDPP"/>
    <property type="match status" value="1"/>
</dbReference>
<dbReference type="Pfam" id="PF01368">
    <property type="entry name" value="DHH"/>
    <property type="match status" value="1"/>
</dbReference>
<organism evidence="3 4">
    <name type="scientific">Mycoplasma phocimorsus</name>
    <dbReference type="NCBI Taxonomy" id="3045839"/>
    <lineage>
        <taxon>Bacteria</taxon>
        <taxon>Bacillati</taxon>
        <taxon>Mycoplasmatota</taxon>
        <taxon>Mollicutes</taxon>
        <taxon>Mycoplasmataceae</taxon>
        <taxon>Mycoplasma</taxon>
    </lineage>
</organism>
<comment type="caution">
    <text evidence="3">The sequence shown here is derived from an EMBL/GenBank/DDBJ whole genome shotgun (WGS) entry which is preliminary data.</text>
</comment>
<protein>
    <submittedName>
        <fullName evidence="3">DHH family phosphoesterase</fullName>
    </submittedName>
</protein>
<dbReference type="SUPFAM" id="SSF55073">
    <property type="entry name" value="Nucleotide cyclase"/>
    <property type="match status" value="1"/>
</dbReference>
<dbReference type="PANTHER" id="PTHR47618">
    <property type="entry name" value="BIFUNCTIONAL OLIGORIBONUCLEASE AND PAP PHOSPHATASE NRNA"/>
    <property type="match status" value="1"/>
</dbReference>
<dbReference type="Gene3D" id="3.10.310.30">
    <property type="match status" value="1"/>
</dbReference>
<dbReference type="EMBL" id="JASDDP010000010">
    <property type="protein sequence ID" value="MDJ1645643.1"/>
    <property type="molecule type" value="Genomic_DNA"/>
</dbReference>
<dbReference type="Proteomes" id="UP001224428">
    <property type="component" value="Unassembled WGS sequence"/>
</dbReference>
<dbReference type="InterPro" id="IPR001667">
    <property type="entry name" value="DDH_dom"/>
</dbReference>
<reference evidence="3" key="1">
    <citation type="submission" date="2023-05" db="EMBL/GenBank/DDBJ databases">
        <title>Mycoplasma phocimorsus sp. nov., isolated from Scandinavian patients with seal finger or septic arthritis after contact with seals.</title>
        <authorList>
            <person name="Skafte-Holm A."/>
            <person name="Pedersen T.R."/>
            <person name="Froelund M."/>
            <person name="Stegger M."/>
            <person name="Qvortrup K."/>
            <person name="Michaels D.L."/>
            <person name="Brown D.R."/>
            <person name="Jensen J.S."/>
        </authorList>
    </citation>
    <scope>NUCLEOTIDE SEQUENCE</scope>
    <source>
        <strain evidence="3">M5725</strain>
    </source>
</reference>
<dbReference type="InterPro" id="IPR038763">
    <property type="entry name" value="DHH_sf"/>
</dbReference>
<keyword evidence="1" id="KW-0472">Membrane</keyword>
<dbReference type="Pfam" id="PF02272">
    <property type="entry name" value="DHHA1"/>
    <property type="match status" value="1"/>
</dbReference>
<dbReference type="InterPro" id="IPR043128">
    <property type="entry name" value="Rev_trsase/Diguanyl_cyclase"/>
</dbReference>
<keyword evidence="1" id="KW-0812">Transmembrane</keyword>
<feature type="transmembrane region" description="Helical" evidence="1">
    <location>
        <begin position="40"/>
        <end position="65"/>
    </location>
</feature>
<dbReference type="InterPro" id="IPR000160">
    <property type="entry name" value="GGDEF_dom"/>
</dbReference>
<dbReference type="AlphaFoldDB" id="A0AAJ1UZE2"/>
<dbReference type="PROSITE" id="PS50887">
    <property type="entry name" value="GGDEF"/>
    <property type="match status" value="1"/>
</dbReference>
<name>A0AAJ1UZE2_9MOLU</name>
<sequence>MKRKANWLIASNILLIIMYVGIVIIFLVEITPMDTKQRILMFSIMIAIFTLWFMCNIVLFAFYLLKIKKIKKNEIDKQEGINNLVSSILNKNKIGVIIFNYLDDIIWENKYIFHILGHSVIGLKYFDAFKMFKDSDLVEYWTELGEVTYLVKMMREEKAILFFERSKELAMTKNIEDKKIAFGEIEIDNIKYLNETLNEEQIIEINTFISNYLNEQAELHKFLIQKYANGKFSLILYKDMLDKMIKNNFDIFSNISNINQNNTLKNITITFSVGIAWGYDNLNKLQENAITSLSLSKNRGGNQITLSSRNEKSRYFGDQNRIDYIESKSKIQLFANRFKNIIDSKEVEEVFIYGHNNADLDSIGSAIGLHYIIKTFTNKKAFIVLDTTDKTGEKVLKNIKNSNPVIFEEIISSKKAKKAFSNNSIVFLVDVHDPDRTDSNAFLKKTLRKNIFAIDHHRASNKITIFDELNLFIDTYASSTSEIIVDIFNALSKTETMPVVVAQALLDGIYTDTNRFTKNVSSNTFSACSLLQRNGANTTYSENLIKHSEEVENDLKQLLDNTSEVRKGYFLSYVDKVVSSDTISIAANRLLQVSGRKASFVIAKLVDGSCKLSIRSAGENIQIIAESLGGGGQYDSAAVVSKEPMNIFVDNVIQAIASYKEK</sequence>
<dbReference type="GO" id="GO:0003676">
    <property type="term" value="F:nucleic acid binding"/>
    <property type="evidence" value="ECO:0007669"/>
    <property type="project" value="InterPro"/>
</dbReference>
<accession>A0AAJ1UZE2</accession>